<accession>A0A3M9MDI6</accession>
<gene>
    <name evidence="2" type="ORF">EFY87_08835</name>
</gene>
<protein>
    <submittedName>
        <fullName evidence="2">Uncharacterized protein</fullName>
    </submittedName>
</protein>
<organism evidence="2 3">
    <name type="scientific">Flexivirga caeni</name>
    <dbReference type="NCBI Taxonomy" id="2294115"/>
    <lineage>
        <taxon>Bacteria</taxon>
        <taxon>Bacillati</taxon>
        <taxon>Actinomycetota</taxon>
        <taxon>Actinomycetes</taxon>
        <taxon>Micrococcales</taxon>
        <taxon>Dermacoccaceae</taxon>
        <taxon>Flexivirga</taxon>
    </lineage>
</organism>
<reference evidence="2 3" key="1">
    <citation type="submission" date="2018-11" db="EMBL/GenBank/DDBJ databases">
        <title>Draft genome of Simplicispira Flexivirga sp. BO-16.</title>
        <authorList>
            <person name="Im W.T."/>
        </authorList>
    </citation>
    <scope>NUCLEOTIDE SEQUENCE [LARGE SCALE GENOMIC DNA]</scope>
    <source>
        <strain evidence="2 3">BO-16</strain>
    </source>
</reference>
<evidence type="ECO:0000313" key="2">
    <source>
        <dbReference type="EMBL" id="RNI22903.1"/>
    </source>
</evidence>
<feature type="region of interest" description="Disordered" evidence="1">
    <location>
        <begin position="97"/>
        <end position="121"/>
    </location>
</feature>
<dbReference type="AlphaFoldDB" id="A0A3M9MDI6"/>
<dbReference type="EMBL" id="RJJQ01000007">
    <property type="protein sequence ID" value="RNI22903.1"/>
    <property type="molecule type" value="Genomic_DNA"/>
</dbReference>
<keyword evidence="3" id="KW-1185">Reference proteome</keyword>
<comment type="caution">
    <text evidence="2">The sequence shown here is derived from an EMBL/GenBank/DDBJ whole genome shotgun (WGS) entry which is preliminary data.</text>
</comment>
<evidence type="ECO:0000256" key="1">
    <source>
        <dbReference type="SAM" id="MobiDB-lite"/>
    </source>
</evidence>
<evidence type="ECO:0000313" key="3">
    <source>
        <dbReference type="Proteomes" id="UP000271678"/>
    </source>
</evidence>
<sequence length="121" mass="12670">MYDSQGRTGHPAAQVPLSGDLVARLGESAGDYARALWAVAQDGDADADGMAGAIRRVNERFGVDGPDMVVDRMQEIFRNSGGFLTIISEDRVLAGALSDDDDATEPPHAPNAAHESTDTAG</sequence>
<name>A0A3M9MDI6_9MICO</name>
<proteinExistence type="predicted"/>
<dbReference type="Proteomes" id="UP000271678">
    <property type="component" value="Unassembled WGS sequence"/>
</dbReference>